<dbReference type="PANTHER" id="PTHR11228">
    <property type="entry name" value="RADICAL SAM DOMAIN PROTEIN"/>
    <property type="match status" value="1"/>
</dbReference>
<name>A0A0G1F7M6_9BACT</name>
<dbReference type="SFLD" id="SFLDG01067">
    <property type="entry name" value="SPASM/twitch_domain_containing"/>
    <property type="match status" value="1"/>
</dbReference>
<dbReference type="GO" id="GO:0003824">
    <property type="term" value="F:catalytic activity"/>
    <property type="evidence" value="ECO:0007669"/>
    <property type="project" value="InterPro"/>
</dbReference>
<dbReference type="SMART" id="SM00729">
    <property type="entry name" value="Elp3"/>
    <property type="match status" value="1"/>
</dbReference>
<dbReference type="Pfam" id="PF04055">
    <property type="entry name" value="Radical_SAM"/>
    <property type="match status" value="1"/>
</dbReference>
<dbReference type="InterPro" id="IPR007197">
    <property type="entry name" value="rSAM"/>
</dbReference>
<dbReference type="InterPro" id="IPR058240">
    <property type="entry name" value="rSAM_sf"/>
</dbReference>
<gene>
    <name evidence="6" type="ORF">UV58_C0004G0026</name>
</gene>
<dbReference type="GO" id="GO:0051536">
    <property type="term" value="F:iron-sulfur cluster binding"/>
    <property type="evidence" value="ECO:0007669"/>
    <property type="project" value="UniProtKB-KW"/>
</dbReference>
<keyword evidence="4" id="KW-0411">Iron-sulfur</keyword>
<sequence length="292" mass="33173">MSKQEMPPETESATQSGLEKREMLPKLRLLQIEPTTRCNLDCIYCARRRLLEGGEIEKGDISTERVLVALNKLSGRVETVLYQGWGEPMLCRDLPELLEMAHEIGAKTTIVTNGTVFRPEVFDRCDSITISIDSLRPEYNTRKGSNPIKIKENIIKIRENYPDLPISLSMVVSQENIDDLEQIINFAKQVRARVRLLSQIGEALPPINEADIKKIESLVALYPGFVEWSRPEELHTNKEHPQLKNSLYVDIGGQVSIPYHETSVRLGRIEELDKITDQLIKKDEEAKLAGNL</sequence>
<feature type="domain" description="Radical SAM core" evidence="5">
    <location>
        <begin position="22"/>
        <end position="230"/>
    </location>
</feature>
<dbReference type="InterPro" id="IPR006638">
    <property type="entry name" value="Elp3/MiaA/NifB-like_rSAM"/>
</dbReference>
<dbReference type="InterPro" id="IPR013785">
    <property type="entry name" value="Aldolase_TIM"/>
</dbReference>
<proteinExistence type="predicted"/>
<dbReference type="PANTHER" id="PTHR11228:SF7">
    <property type="entry name" value="PQQA PEPTIDE CYCLASE"/>
    <property type="match status" value="1"/>
</dbReference>
<dbReference type="PROSITE" id="PS51918">
    <property type="entry name" value="RADICAL_SAM"/>
    <property type="match status" value="1"/>
</dbReference>
<dbReference type="Gene3D" id="3.20.20.70">
    <property type="entry name" value="Aldolase class I"/>
    <property type="match status" value="1"/>
</dbReference>
<evidence type="ECO:0000313" key="6">
    <source>
        <dbReference type="EMBL" id="KKS82853.1"/>
    </source>
</evidence>
<accession>A0A0G1F7M6</accession>
<dbReference type="SUPFAM" id="SSF102114">
    <property type="entry name" value="Radical SAM enzymes"/>
    <property type="match status" value="1"/>
</dbReference>
<keyword evidence="2" id="KW-0479">Metal-binding</keyword>
<dbReference type="Proteomes" id="UP000034810">
    <property type="component" value="Unassembled WGS sequence"/>
</dbReference>
<evidence type="ECO:0000256" key="4">
    <source>
        <dbReference type="ARBA" id="ARBA00023014"/>
    </source>
</evidence>
<comment type="caution">
    <text evidence="6">The sequence shown here is derived from an EMBL/GenBank/DDBJ whole genome shotgun (WGS) entry which is preliminary data.</text>
</comment>
<dbReference type="InterPro" id="IPR050377">
    <property type="entry name" value="Radical_SAM_PqqE_MftC-like"/>
</dbReference>
<evidence type="ECO:0000256" key="1">
    <source>
        <dbReference type="ARBA" id="ARBA00022691"/>
    </source>
</evidence>
<dbReference type="SFLD" id="SFLDS00029">
    <property type="entry name" value="Radical_SAM"/>
    <property type="match status" value="1"/>
</dbReference>
<dbReference type="AlphaFoldDB" id="A0A0G1F7M6"/>
<protein>
    <submittedName>
        <fullName evidence="6">Radical SAM domain protein</fullName>
    </submittedName>
</protein>
<dbReference type="CDD" id="cd01335">
    <property type="entry name" value="Radical_SAM"/>
    <property type="match status" value="1"/>
</dbReference>
<keyword evidence="1" id="KW-0949">S-adenosyl-L-methionine</keyword>
<evidence type="ECO:0000313" key="7">
    <source>
        <dbReference type="Proteomes" id="UP000034810"/>
    </source>
</evidence>
<keyword evidence="3" id="KW-0408">Iron</keyword>
<dbReference type="EMBL" id="LCFA01000004">
    <property type="protein sequence ID" value="KKS82853.1"/>
    <property type="molecule type" value="Genomic_DNA"/>
</dbReference>
<evidence type="ECO:0000259" key="5">
    <source>
        <dbReference type="PROSITE" id="PS51918"/>
    </source>
</evidence>
<evidence type="ECO:0000256" key="2">
    <source>
        <dbReference type="ARBA" id="ARBA00022723"/>
    </source>
</evidence>
<dbReference type="GO" id="GO:0046872">
    <property type="term" value="F:metal ion binding"/>
    <property type="evidence" value="ECO:0007669"/>
    <property type="project" value="UniProtKB-KW"/>
</dbReference>
<evidence type="ECO:0000256" key="3">
    <source>
        <dbReference type="ARBA" id="ARBA00023004"/>
    </source>
</evidence>
<reference evidence="6 7" key="1">
    <citation type="journal article" date="2015" name="Nature">
        <title>rRNA introns, odd ribosomes, and small enigmatic genomes across a large radiation of phyla.</title>
        <authorList>
            <person name="Brown C.T."/>
            <person name="Hug L.A."/>
            <person name="Thomas B.C."/>
            <person name="Sharon I."/>
            <person name="Castelle C.J."/>
            <person name="Singh A."/>
            <person name="Wilkins M.J."/>
            <person name="Williams K.H."/>
            <person name="Banfield J.F."/>
        </authorList>
    </citation>
    <scope>NUCLEOTIDE SEQUENCE [LARGE SCALE GENOMIC DNA]</scope>
</reference>
<organism evidence="6 7">
    <name type="scientific">Candidatus Wolfebacteria bacterium GW2011_GWC1_43_10</name>
    <dbReference type="NCBI Taxonomy" id="1619011"/>
    <lineage>
        <taxon>Bacteria</taxon>
        <taxon>Candidatus Wolfeibacteriota</taxon>
    </lineage>
</organism>